<organism evidence="2 3">
    <name type="scientific">Haematococcus lacustris</name>
    <name type="common">Green alga</name>
    <name type="synonym">Haematococcus pluvialis</name>
    <dbReference type="NCBI Taxonomy" id="44745"/>
    <lineage>
        <taxon>Eukaryota</taxon>
        <taxon>Viridiplantae</taxon>
        <taxon>Chlorophyta</taxon>
        <taxon>core chlorophytes</taxon>
        <taxon>Chlorophyceae</taxon>
        <taxon>CS clade</taxon>
        <taxon>Chlamydomonadales</taxon>
        <taxon>Haematococcaceae</taxon>
        <taxon>Haematococcus</taxon>
    </lineage>
</organism>
<proteinExistence type="predicted"/>
<comment type="caution">
    <text evidence="2">The sequence shown here is derived from an EMBL/GenBank/DDBJ whole genome shotgun (WGS) entry which is preliminary data.</text>
</comment>
<feature type="region of interest" description="Disordered" evidence="1">
    <location>
        <begin position="1"/>
        <end position="52"/>
    </location>
</feature>
<feature type="compositionally biased region" description="Basic and acidic residues" evidence="1">
    <location>
        <begin position="170"/>
        <end position="187"/>
    </location>
</feature>
<sequence>MTGYFNNFDDDWQPDGTQPDGMQPDGSQPDGTQPDGTQPDASQPGGSRVDRDRALMTNVAAHTVASEPFKRRDNYKPFWDLVQQECTSRDSSFALSPPQCKDKYKYAKKGVSSVIAYHNGKGPPRRGASPPAPRTRAHEQQTQTRPRQPREHLLPDVTGNHQGSGKRLLRKSDDRRGHSNRGAEDRPTLSNGRALKPELGNALGKGCG</sequence>
<dbReference type="Proteomes" id="UP000485058">
    <property type="component" value="Unassembled WGS sequence"/>
</dbReference>
<keyword evidence="3" id="KW-1185">Reference proteome</keyword>
<reference evidence="2 3" key="1">
    <citation type="submission" date="2020-02" db="EMBL/GenBank/DDBJ databases">
        <title>Draft genome sequence of Haematococcus lacustris strain NIES-144.</title>
        <authorList>
            <person name="Morimoto D."/>
            <person name="Nakagawa S."/>
            <person name="Yoshida T."/>
            <person name="Sawayama S."/>
        </authorList>
    </citation>
    <scope>NUCLEOTIDE SEQUENCE [LARGE SCALE GENOMIC DNA]</scope>
    <source>
        <strain evidence="2 3">NIES-144</strain>
    </source>
</reference>
<feature type="region of interest" description="Disordered" evidence="1">
    <location>
        <begin position="115"/>
        <end position="208"/>
    </location>
</feature>
<evidence type="ECO:0000313" key="3">
    <source>
        <dbReference type="Proteomes" id="UP000485058"/>
    </source>
</evidence>
<dbReference type="EMBL" id="BLLF01000822">
    <property type="protein sequence ID" value="GFH15222.1"/>
    <property type="molecule type" value="Genomic_DNA"/>
</dbReference>
<protein>
    <submittedName>
        <fullName evidence="2">Uncharacterized protein</fullName>
    </submittedName>
</protein>
<name>A0A699ZHU7_HAELA</name>
<evidence type="ECO:0000313" key="2">
    <source>
        <dbReference type="EMBL" id="GFH15222.1"/>
    </source>
</evidence>
<feature type="compositionally biased region" description="Polar residues" evidence="1">
    <location>
        <begin position="25"/>
        <end position="45"/>
    </location>
</feature>
<accession>A0A699ZHU7</accession>
<dbReference type="AlphaFoldDB" id="A0A699ZHU7"/>
<evidence type="ECO:0000256" key="1">
    <source>
        <dbReference type="SAM" id="MobiDB-lite"/>
    </source>
</evidence>
<feature type="compositionally biased region" description="Low complexity" evidence="1">
    <location>
        <begin position="120"/>
        <end position="129"/>
    </location>
</feature>
<gene>
    <name evidence="2" type="ORF">HaLaN_11414</name>
</gene>